<keyword evidence="4" id="KW-1185">Reference proteome</keyword>
<proteinExistence type="predicted"/>
<evidence type="ECO:0000256" key="1">
    <source>
        <dbReference type="SAM" id="MobiDB-lite"/>
    </source>
</evidence>
<dbReference type="InterPro" id="IPR027450">
    <property type="entry name" value="AlkB-like"/>
</dbReference>
<dbReference type="PANTHER" id="PTHR31212:SF4">
    <property type="entry name" value="ALPHA-KETOGLUTARATE-DEPENDENT DIOXYGENASE ALKB HOMOLOG 3"/>
    <property type="match status" value="1"/>
</dbReference>
<gene>
    <name evidence="3" type="ORF">ACI43T_11215</name>
</gene>
<evidence type="ECO:0000259" key="2">
    <source>
        <dbReference type="PROSITE" id="PS51471"/>
    </source>
</evidence>
<dbReference type="Pfam" id="PF13532">
    <property type="entry name" value="2OG-FeII_Oxy_2"/>
    <property type="match status" value="1"/>
</dbReference>
<dbReference type="PROSITE" id="PS51471">
    <property type="entry name" value="FE2OG_OXY"/>
    <property type="match status" value="1"/>
</dbReference>
<feature type="compositionally biased region" description="Polar residues" evidence="1">
    <location>
        <begin position="213"/>
        <end position="222"/>
    </location>
</feature>
<sequence length="238" mass="27192">MTFDLFPETANPHANILPYDGIVNDYGIIFTLEEADVCLHTMLRDIPWRHDQVRLYGKTITTARQIAWYGEAGAAYTYSGITREPLPWTPFLRQLKERVEQHLQTVSPTHFNACLLNRYRHGGEGMAWHSDSEAELGANTVIASLSFGATRKFAFRHNKTREKHEILLHHGQLIVMRGSTQHHWQHAVMKSSRITEERISLTFRTYVGRSSERQNIADSNKNASHRHSCAGGNPESEV</sequence>
<comment type="caution">
    <text evidence="3">The sequence shown here is derived from an EMBL/GenBank/DDBJ whole genome shotgun (WGS) entry which is preliminary data.</text>
</comment>
<dbReference type="SUPFAM" id="SSF51197">
    <property type="entry name" value="Clavaminate synthase-like"/>
    <property type="match status" value="1"/>
</dbReference>
<evidence type="ECO:0000313" key="4">
    <source>
        <dbReference type="Proteomes" id="UP001621964"/>
    </source>
</evidence>
<accession>A0ABW8Q7A4</accession>
<dbReference type="GO" id="GO:0051213">
    <property type="term" value="F:dioxygenase activity"/>
    <property type="evidence" value="ECO:0007669"/>
    <property type="project" value="UniProtKB-KW"/>
</dbReference>
<dbReference type="RefSeq" id="WP_405387122.1">
    <property type="nucleotide sequence ID" value="NZ_JBJGEB010000016.1"/>
</dbReference>
<dbReference type="PANTHER" id="PTHR31212">
    <property type="entry name" value="ALPHA-KETOGLUTARATE-DEPENDENT DIOXYGENASE ALKB HOMOLOG 3"/>
    <property type="match status" value="1"/>
</dbReference>
<reference evidence="3 4" key="1">
    <citation type="submission" date="2024-11" db="EMBL/GenBank/DDBJ databases">
        <authorList>
            <person name="Mikucki A.G."/>
            <person name="Kahler C.M."/>
        </authorList>
    </citation>
    <scope>NUCLEOTIDE SEQUENCE [LARGE SCALE GENOMIC DNA]</scope>
    <source>
        <strain evidence="3 4">EXNM717</strain>
    </source>
</reference>
<dbReference type="Gene3D" id="2.60.120.590">
    <property type="entry name" value="Alpha-ketoglutarate-dependent dioxygenase AlkB-like"/>
    <property type="match status" value="1"/>
</dbReference>
<dbReference type="InterPro" id="IPR032854">
    <property type="entry name" value="ALKBH3"/>
</dbReference>
<organism evidence="3 4">
    <name type="scientific">Neisseria oralis</name>
    <dbReference type="NCBI Taxonomy" id="1107316"/>
    <lineage>
        <taxon>Bacteria</taxon>
        <taxon>Pseudomonadati</taxon>
        <taxon>Pseudomonadota</taxon>
        <taxon>Betaproteobacteria</taxon>
        <taxon>Neisseriales</taxon>
        <taxon>Neisseriaceae</taxon>
        <taxon>Neisseria</taxon>
    </lineage>
</organism>
<dbReference type="InterPro" id="IPR005123">
    <property type="entry name" value="Oxoglu/Fe-dep_dioxygenase_dom"/>
</dbReference>
<feature type="region of interest" description="Disordered" evidence="1">
    <location>
        <begin position="212"/>
        <end position="238"/>
    </location>
</feature>
<name>A0ABW8Q7A4_9NEIS</name>
<keyword evidence="3" id="KW-0223">Dioxygenase</keyword>
<evidence type="ECO:0000313" key="3">
    <source>
        <dbReference type="EMBL" id="MFK7643045.1"/>
    </source>
</evidence>
<keyword evidence="3" id="KW-0560">Oxidoreductase</keyword>
<dbReference type="InterPro" id="IPR037151">
    <property type="entry name" value="AlkB-like_sf"/>
</dbReference>
<dbReference type="Proteomes" id="UP001621964">
    <property type="component" value="Unassembled WGS sequence"/>
</dbReference>
<dbReference type="EMBL" id="JBJGEB010000016">
    <property type="protein sequence ID" value="MFK7643045.1"/>
    <property type="molecule type" value="Genomic_DNA"/>
</dbReference>
<feature type="domain" description="Fe2OG dioxygenase" evidence="2">
    <location>
        <begin position="110"/>
        <end position="207"/>
    </location>
</feature>
<protein>
    <submittedName>
        <fullName evidence="3">Alpha-ketoglutarate-dependent dioxygenase AlkB family protein</fullName>
    </submittedName>
</protein>